<evidence type="ECO:0000259" key="1">
    <source>
        <dbReference type="Pfam" id="PF17921"/>
    </source>
</evidence>
<dbReference type="InterPro" id="IPR036397">
    <property type="entry name" value="RNaseH_sf"/>
</dbReference>
<dbReference type="Gene3D" id="1.10.340.70">
    <property type="match status" value="1"/>
</dbReference>
<proteinExistence type="predicted"/>
<gene>
    <name evidence="2" type="ORF">PHPALM_31011</name>
</gene>
<evidence type="ECO:0000313" key="3">
    <source>
        <dbReference type="Proteomes" id="UP000237271"/>
    </source>
</evidence>
<dbReference type="AlphaFoldDB" id="A0A2P4X3Q2"/>
<accession>A0A2P4X3Q2</accession>
<organism evidence="2 3">
    <name type="scientific">Phytophthora palmivora</name>
    <dbReference type="NCBI Taxonomy" id="4796"/>
    <lineage>
        <taxon>Eukaryota</taxon>
        <taxon>Sar</taxon>
        <taxon>Stramenopiles</taxon>
        <taxon>Oomycota</taxon>
        <taxon>Peronosporomycetes</taxon>
        <taxon>Peronosporales</taxon>
        <taxon>Peronosporaceae</taxon>
        <taxon>Phytophthora</taxon>
    </lineage>
</organism>
<dbReference type="InterPro" id="IPR012337">
    <property type="entry name" value="RNaseH-like_sf"/>
</dbReference>
<reference evidence="2 3" key="1">
    <citation type="journal article" date="2017" name="Genome Biol. Evol.">
        <title>Phytophthora megakarya and P. palmivora, closely related causal agents of cacao black pod rot, underwent increases in genome sizes and gene numbers by different mechanisms.</title>
        <authorList>
            <person name="Ali S.S."/>
            <person name="Shao J."/>
            <person name="Lary D.J."/>
            <person name="Kronmiller B."/>
            <person name="Shen D."/>
            <person name="Strem M.D."/>
            <person name="Amoako-Attah I."/>
            <person name="Akrofi A.Y."/>
            <person name="Begoude B.A."/>
            <person name="Ten Hoopen G.M."/>
            <person name="Coulibaly K."/>
            <person name="Kebe B.I."/>
            <person name="Melnick R.L."/>
            <person name="Guiltinan M.J."/>
            <person name="Tyler B.M."/>
            <person name="Meinhardt L.W."/>
            <person name="Bailey B.A."/>
        </authorList>
    </citation>
    <scope>NUCLEOTIDE SEQUENCE [LARGE SCALE GENOMIC DNA]</scope>
    <source>
        <strain evidence="3">sbr112.9</strain>
    </source>
</reference>
<feature type="domain" description="Integrase zinc-binding" evidence="1">
    <location>
        <begin position="24"/>
        <end position="59"/>
    </location>
</feature>
<dbReference type="SUPFAM" id="SSF53098">
    <property type="entry name" value="Ribonuclease H-like"/>
    <property type="match status" value="1"/>
</dbReference>
<dbReference type="Pfam" id="PF17921">
    <property type="entry name" value="Integrase_H2C2"/>
    <property type="match status" value="1"/>
</dbReference>
<protein>
    <recommendedName>
        <fullName evidence="1">Integrase zinc-binding domain-containing protein</fullName>
    </recommendedName>
</protein>
<keyword evidence="3" id="KW-1185">Reference proteome</keyword>
<dbReference type="GO" id="GO:0003676">
    <property type="term" value="F:nucleic acid binding"/>
    <property type="evidence" value="ECO:0007669"/>
    <property type="project" value="InterPro"/>
</dbReference>
<dbReference type="InterPro" id="IPR041588">
    <property type="entry name" value="Integrase_H2C2"/>
</dbReference>
<comment type="caution">
    <text evidence="2">The sequence shown here is derived from an EMBL/GenBank/DDBJ whole genome shotgun (WGS) entry which is preliminary data.</text>
</comment>
<dbReference type="EMBL" id="NCKW01016926">
    <property type="protein sequence ID" value="POM60166.1"/>
    <property type="molecule type" value="Genomic_DNA"/>
</dbReference>
<evidence type="ECO:0000313" key="2">
    <source>
        <dbReference type="EMBL" id="POM60166.1"/>
    </source>
</evidence>
<dbReference type="Proteomes" id="UP000237271">
    <property type="component" value="Unassembled WGS sequence"/>
</dbReference>
<dbReference type="OrthoDB" id="78677at2759"/>
<dbReference type="Gene3D" id="3.30.420.10">
    <property type="entry name" value="Ribonuclease H-like superfamily/Ribonuclease H"/>
    <property type="match status" value="1"/>
</dbReference>
<name>A0A2P4X3Q2_9STRA</name>
<sequence>MLDNKVWIPPTAVDLMERICVVGHAGSRGHRGQKATLESIKAWCWWETLAKDVQTFVSSLGPALHATKPNEALHFDYLSMPEDEDTQNKYILVIKDDFSGFVELIPGKAADAETCAQGQVEWFARFWSGDYLGIRAKAFYTLRWEPPHRIKVAVDFIFEFATQT</sequence>